<dbReference type="InterPro" id="IPR047926">
    <property type="entry name" value="Ni_dep_LarA"/>
</dbReference>
<dbReference type="GO" id="GO:0050043">
    <property type="term" value="F:lactate racemase activity"/>
    <property type="evidence" value="ECO:0007669"/>
    <property type="project" value="InterPro"/>
</dbReference>
<dbReference type="Proteomes" id="UP000012063">
    <property type="component" value="Unassembled WGS sequence"/>
</dbReference>
<feature type="domain" description="LarA-like N-terminal" evidence="1">
    <location>
        <begin position="7"/>
        <end position="204"/>
    </location>
</feature>
<evidence type="ECO:0000313" key="3">
    <source>
        <dbReference type="EMBL" id="CCU78943.1"/>
    </source>
</evidence>
<dbReference type="AlphaFoldDB" id="M5E0F3"/>
<dbReference type="Pfam" id="PF09861">
    <property type="entry name" value="Lar_N"/>
    <property type="match status" value="1"/>
</dbReference>
<evidence type="ECO:0000313" key="4">
    <source>
        <dbReference type="Proteomes" id="UP000012063"/>
    </source>
</evidence>
<comment type="caution">
    <text evidence="3">The sequence shown here is derived from an EMBL/GenBank/DDBJ whole genome shotgun (WGS) entry which is preliminary data.</text>
</comment>
<dbReference type="InterPro" id="IPR048520">
    <property type="entry name" value="LarA_C"/>
</dbReference>
<dbReference type="Gene3D" id="3.40.50.11440">
    <property type="match status" value="1"/>
</dbReference>
<dbReference type="Gene3D" id="3.90.226.30">
    <property type="match status" value="1"/>
</dbReference>
<dbReference type="InterPro" id="IPR018657">
    <property type="entry name" value="LarA-like_N"/>
</dbReference>
<dbReference type="PANTHER" id="PTHR33171:SF17">
    <property type="entry name" value="LARA-LIKE N-TERMINAL DOMAIN-CONTAINING PROTEIN"/>
    <property type="match status" value="1"/>
</dbReference>
<dbReference type="Pfam" id="PF21113">
    <property type="entry name" value="LarA_C"/>
    <property type="match status" value="1"/>
</dbReference>
<sequence>MEVKIPYGKNEYVSVDIPKKNLIGVFDVEEKEKIKDTMAAVKKVLNNPVAADSLKALAEDRKNAVIAITDHSRPNIEKIALPIIVEKLNEAGIKNDDITVMIGPGSHRLAYEEEVKDKLGSVYGKVNYVCHSAFDSEMVDLGETSFGHPVKINKQFYESDLKIALGTVLPHPFAGFSGGGKMVSVGVASDETISSTHRPIIVDNPQASFGIVEDNPFYLSSLEMAEMAKVDFLVNGVMNEEEELFYVQAGKVEKAHRDIVAYVRDMFEVKVSEKADVLIVASGYPKDSNLYHVSAMGVCAVAGSAVKYPCVDKGARLIMVSPMKDGIYNHVFYDTLAKHKSPEEVVNVVGAFEEFKPGHHRAYGVAQVLSDHEVVMAQPYLEKDVFEKIHMSYAETAQKAVDQALADFGEDTRIAVMQYSHRMIVKYEQEVK</sequence>
<feature type="domain" description="Lactate racemase C-terminal" evidence="2">
    <location>
        <begin position="273"/>
        <end position="418"/>
    </location>
</feature>
<dbReference type="STRING" id="1293054.HSACCH_01008"/>
<dbReference type="InterPro" id="IPR048068">
    <property type="entry name" value="LarA-like"/>
</dbReference>
<protein>
    <submittedName>
        <fullName evidence="3">Transcriptional regulator</fullName>
    </submittedName>
</protein>
<evidence type="ECO:0000259" key="1">
    <source>
        <dbReference type="Pfam" id="PF09861"/>
    </source>
</evidence>
<keyword evidence="4" id="KW-1185">Reference proteome</keyword>
<dbReference type="OrthoDB" id="9770545at2"/>
<dbReference type="NCBIfam" id="NF033504">
    <property type="entry name" value="Ni_dep_LarA"/>
    <property type="match status" value="1"/>
</dbReference>
<proteinExistence type="predicted"/>
<reference evidence="4" key="1">
    <citation type="journal article" date="2013" name="Genome Announc.">
        <title>Genome Sequence of Halanaerobium saccharolyticum subsp. saccharolyticum Strain DSM 6643T, a Halophilic Hydrogen-Producing Bacterium.</title>
        <authorList>
            <person name="Kivisto A."/>
            <person name="Larjo A."/>
            <person name="Ciranna A."/>
            <person name="Santala V."/>
            <person name="Roos C."/>
            <person name="Karp M."/>
        </authorList>
    </citation>
    <scope>NUCLEOTIDE SEQUENCE [LARGE SCALE GENOMIC DNA]</scope>
    <source>
        <strain evidence="4">DSM 6643</strain>
    </source>
</reference>
<dbReference type="RefSeq" id="WP_005488355.1">
    <property type="nucleotide sequence ID" value="NZ_CAUI01000010.1"/>
</dbReference>
<dbReference type="InParanoid" id="M5E0F3"/>
<dbReference type="eggNOG" id="COG3875">
    <property type="taxonomic scope" value="Bacteria"/>
</dbReference>
<evidence type="ECO:0000259" key="2">
    <source>
        <dbReference type="Pfam" id="PF21113"/>
    </source>
</evidence>
<dbReference type="EMBL" id="CAUI01000010">
    <property type="protein sequence ID" value="CCU78943.1"/>
    <property type="molecule type" value="Genomic_DNA"/>
</dbReference>
<gene>
    <name evidence="3" type="ORF">HSACCH_01008</name>
</gene>
<organism evidence="3 4">
    <name type="scientific">Halanaerobium saccharolyticum subsp. saccharolyticum DSM 6643</name>
    <dbReference type="NCBI Taxonomy" id="1293054"/>
    <lineage>
        <taxon>Bacteria</taxon>
        <taxon>Bacillati</taxon>
        <taxon>Bacillota</taxon>
        <taxon>Clostridia</taxon>
        <taxon>Halanaerobiales</taxon>
        <taxon>Halanaerobiaceae</taxon>
        <taxon>Halanaerobium</taxon>
    </lineage>
</organism>
<dbReference type="InterPro" id="IPR043166">
    <property type="entry name" value="LarA-like_C"/>
</dbReference>
<dbReference type="PANTHER" id="PTHR33171">
    <property type="entry name" value="LAR_N DOMAIN-CONTAINING PROTEIN"/>
    <property type="match status" value="1"/>
</dbReference>
<accession>M5E0F3</accession>
<name>M5E0F3_9FIRM</name>